<keyword evidence="3" id="KW-1185">Reference proteome</keyword>
<dbReference type="GeneID" id="27727886"/>
<protein>
    <submittedName>
        <fullName evidence="2">Uncharacterized protein</fullName>
    </submittedName>
</protein>
<comment type="caution">
    <text evidence="2">The sequence shown here is derived from an EMBL/GenBank/DDBJ whole genome shotgun (WGS) entry which is preliminary data.</text>
</comment>
<dbReference type="OMA" id="KEICACK"/>
<dbReference type="HOGENOM" id="CLU_069188_1_0_1"/>
<dbReference type="RefSeq" id="XP_016639668.1">
    <property type="nucleotide sequence ID" value="XM_016790365.1"/>
</dbReference>
<evidence type="ECO:0000256" key="1">
    <source>
        <dbReference type="SAM" id="MobiDB-lite"/>
    </source>
</evidence>
<dbReference type="OrthoDB" id="5207784at2759"/>
<name>A0A084FXQ7_PSEDA</name>
<dbReference type="KEGG" id="sapo:SAPIO_CDS8814"/>
<accession>A0A084FXQ7</accession>
<dbReference type="Proteomes" id="UP000028545">
    <property type="component" value="Unassembled WGS sequence"/>
</dbReference>
<evidence type="ECO:0000313" key="3">
    <source>
        <dbReference type="Proteomes" id="UP000028545"/>
    </source>
</evidence>
<gene>
    <name evidence="2" type="ORF">SAPIO_CDS8814</name>
</gene>
<evidence type="ECO:0000313" key="2">
    <source>
        <dbReference type="EMBL" id="KEZ39869.1"/>
    </source>
</evidence>
<feature type="region of interest" description="Disordered" evidence="1">
    <location>
        <begin position="1"/>
        <end position="20"/>
    </location>
</feature>
<dbReference type="AlphaFoldDB" id="A0A084FXQ7"/>
<organism evidence="2 3">
    <name type="scientific">Pseudallescheria apiosperma</name>
    <name type="common">Scedosporium apiospermum</name>
    <dbReference type="NCBI Taxonomy" id="563466"/>
    <lineage>
        <taxon>Eukaryota</taxon>
        <taxon>Fungi</taxon>
        <taxon>Dikarya</taxon>
        <taxon>Ascomycota</taxon>
        <taxon>Pezizomycotina</taxon>
        <taxon>Sordariomycetes</taxon>
        <taxon>Hypocreomycetidae</taxon>
        <taxon>Microascales</taxon>
        <taxon>Microascaceae</taxon>
        <taxon>Scedosporium</taxon>
    </lineage>
</organism>
<dbReference type="VEuPathDB" id="FungiDB:SAPIO_CDS8814"/>
<sequence>MTADIDAHDQPPSYDDGASNDVNALVSPTIHVLAGQSIHTESAHGAPLYLLDRGIATLSYATSEVEFMRVDRLVMQDANDEPTIKPRTRHIYDIKHIKGVYGTLSSLESKSPPIFIQATSKKNSVGHLGLKKSHMRSHWKVLPVDVSGKSSKYGQPAFFKDAKPVFELRHKRGRYEWVDPEGNAIAVEDEGEDQYREKEICACKGA</sequence>
<proteinExistence type="predicted"/>
<reference evidence="2 3" key="1">
    <citation type="journal article" date="2014" name="Genome Announc.">
        <title>Draft genome sequence of the pathogenic fungus Scedosporium apiospermum.</title>
        <authorList>
            <person name="Vandeputte P."/>
            <person name="Ghamrawi S."/>
            <person name="Rechenmann M."/>
            <person name="Iltis A."/>
            <person name="Giraud S."/>
            <person name="Fleury M."/>
            <person name="Thornton C."/>
            <person name="Delhaes L."/>
            <person name="Meyer W."/>
            <person name="Papon N."/>
            <person name="Bouchara J.P."/>
        </authorList>
    </citation>
    <scope>NUCLEOTIDE SEQUENCE [LARGE SCALE GENOMIC DNA]</scope>
    <source>
        <strain evidence="2 3">IHEM 14462</strain>
    </source>
</reference>
<dbReference type="EMBL" id="JOWA01000132">
    <property type="protein sequence ID" value="KEZ39869.1"/>
    <property type="molecule type" value="Genomic_DNA"/>
</dbReference>